<gene>
    <name evidence="2" type="ORF">GCM10010393_15150</name>
</gene>
<keyword evidence="1" id="KW-0472">Membrane</keyword>
<feature type="transmembrane region" description="Helical" evidence="1">
    <location>
        <begin position="20"/>
        <end position="38"/>
    </location>
</feature>
<evidence type="ECO:0000313" key="2">
    <source>
        <dbReference type="EMBL" id="GAA2485149.1"/>
    </source>
</evidence>
<evidence type="ECO:0000256" key="1">
    <source>
        <dbReference type="SAM" id="Phobius"/>
    </source>
</evidence>
<reference evidence="3" key="1">
    <citation type="journal article" date="2019" name="Int. J. Syst. Evol. Microbiol.">
        <title>The Global Catalogue of Microorganisms (GCM) 10K type strain sequencing project: providing services to taxonomists for standard genome sequencing and annotation.</title>
        <authorList>
            <consortium name="The Broad Institute Genomics Platform"/>
            <consortium name="The Broad Institute Genome Sequencing Center for Infectious Disease"/>
            <person name="Wu L."/>
            <person name="Ma J."/>
        </authorList>
    </citation>
    <scope>NUCLEOTIDE SEQUENCE [LARGE SCALE GENOMIC DNA]</scope>
    <source>
        <strain evidence="3">JCM 5062</strain>
    </source>
</reference>
<dbReference type="Proteomes" id="UP001499942">
    <property type="component" value="Unassembled WGS sequence"/>
</dbReference>
<evidence type="ECO:0000313" key="3">
    <source>
        <dbReference type="Proteomes" id="UP001499942"/>
    </source>
</evidence>
<protein>
    <recommendedName>
        <fullName evidence="4">DUF3311 domain-containing protein</fullName>
    </recommendedName>
</protein>
<proteinExistence type="predicted"/>
<keyword evidence="1" id="KW-1133">Transmembrane helix</keyword>
<accession>A0ABP5YQ52</accession>
<sequence length="62" mass="6912">MTTAALDLVLAPRAPWWGTIWPLPWYLTCASVLTWAVLRAREKTAQCPPDGDDDQNGWDQAA</sequence>
<dbReference type="RefSeq" id="WP_344358076.1">
    <property type="nucleotide sequence ID" value="NZ_BAAASR010000007.1"/>
</dbReference>
<name>A0ABP5YQ52_9ACTN</name>
<organism evidence="2 3">
    <name type="scientific">Streptomyces gobitricini</name>
    <dbReference type="NCBI Taxonomy" id="68211"/>
    <lineage>
        <taxon>Bacteria</taxon>
        <taxon>Bacillati</taxon>
        <taxon>Actinomycetota</taxon>
        <taxon>Actinomycetes</taxon>
        <taxon>Kitasatosporales</taxon>
        <taxon>Streptomycetaceae</taxon>
        <taxon>Streptomyces</taxon>
    </lineage>
</organism>
<keyword evidence="1" id="KW-0812">Transmembrane</keyword>
<evidence type="ECO:0008006" key="4">
    <source>
        <dbReference type="Google" id="ProtNLM"/>
    </source>
</evidence>
<keyword evidence="3" id="KW-1185">Reference proteome</keyword>
<dbReference type="EMBL" id="BAAASR010000007">
    <property type="protein sequence ID" value="GAA2485149.1"/>
    <property type="molecule type" value="Genomic_DNA"/>
</dbReference>
<comment type="caution">
    <text evidence="2">The sequence shown here is derived from an EMBL/GenBank/DDBJ whole genome shotgun (WGS) entry which is preliminary data.</text>
</comment>